<keyword evidence="3" id="KW-1003">Cell membrane</keyword>
<keyword evidence="4" id="KW-0472">Membrane</keyword>
<sequence length="303" mass="34884">MKKSICALIILLSIIPQFCFSQEFQTFDLPEVFKKGVEISSIAIVGNDIYLPTESCNKIYILSIKDPNYIDSIALNFDMAYEIEGLAFYNQRFFFFTNEKNNSLHIYDLKKNEESQINYAFNSQPKNIDTYRGLEGMAYNRQKKILYILREKNTSSEQAYIYCFSVKDSSGIFNLEQLKINGKDKVTIDLNHGFRYSDFCLSEDSKSLRLLLTSKGQYYIESLNLDNTSMLPMKSSYKIGELIPKDISHYANKLLETNSSNNLEAIYLSNGRYYIASDNHMTSSPDCETVVNLKTGLISIKLW</sequence>
<evidence type="ECO:0000256" key="4">
    <source>
        <dbReference type="ARBA" id="ARBA00023136"/>
    </source>
</evidence>
<feature type="chain" id="PRO_5016422010" description="Phytase-like domain-containing protein" evidence="5">
    <location>
        <begin position="22"/>
        <end position="303"/>
    </location>
</feature>
<accession>A0A2Z4G9Y4</accession>
<keyword evidence="5" id="KW-0732">Signal</keyword>
<keyword evidence="7" id="KW-1185">Reference proteome</keyword>
<evidence type="ECO:0000313" key="6">
    <source>
        <dbReference type="EMBL" id="AWV97900.1"/>
    </source>
</evidence>
<evidence type="ECO:0000256" key="3">
    <source>
        <dbReference type="ARBA" id="ARBA00022475"/>
    </source>
</evidence>
<organism evidence="6 7">
    <name type="scientific">Arcticibacterium luteifluviistationis</name>
    <dbReference type="NCBI Taxonomy" id="1784714"/>
    <lineage>
        <taxon>Bacteria</taxon>
        <taxon>Pseudomonadati</taxon>
        <taxon>Bacteroidota</taxon>
        <taxon>Cytophagia</taxon>
        <taxon>Cytophagales</taxon>
        <taxon>Leadbetterellaceae</taxon>
        <taxon>Arcticibacterium</taxon>
    </lineage>
</organism>
<dbReference type="InterPro" id="IPR011042">
    <property type="entry name" value="6-blade_b-propeller_TolB-like"/>
</dbReference>
<evidence type="ECO:0008006" key="8">
    <source>
        <dbReference type="Google" id="ProtNLM"/>
    </source>
</evidence>
<dbReference type="KEGG" id="als:DJ013_06855"/>
<dbReference type="AlphaFoldDB" id="A0A2Z4G9Y4"/>
<dbReference type="RefSeq" id="WP_111371002.1">
    <property type="nucleotide sequence ID" value="NZ_CP029480.1"/>
</dbReference>
<dbReference type="SUPFAM" id="SSF50969">
    <property type="entry name" value="YVTN repeat-like/Quinoprotein amine dehydrogenase"/>
    <property type="match status" value="1"/>
</dbReference>
<comment type="similarity">
    <text evidence="2">Belongs to the YjiK family.</text>
</comment>
<dbReference type="EMBL" id="CP029480">
    <property type="protein sequence ID" value="AWV97900.1"/>
    <property type="molecule type" value="Genomic_DNA"/>
</dbReference>
<dbReference type="Gene3D" id="2.120.10.30">
    <property type="entry name" value="TolB, C-terminal domain"/>
    <property type="match status" value="1"/>
</dbReference>
<evidence type="ECO:0000256" key="2">
    <source>
        <dbReference type="ARBA" id="ARBA00009852"/>
    </source>
</evidence>
<proteinExistence type="inferred from homology"/>
<dbReference type="InterPro" id="IPR011044">
    <property type="entry name" value="Quino_amine_DH_bsu"/>
</dbReference>
<dbReference type="InterPro" id="IPR009722">
    <property type="entry name" value="YjiK/CarP"/>
</dbReference>
<feature type="signal peptide" evidence="5">
    <location>
        <begin position="1"/>
        <end position="21"/>
    </location>
</feature>
<evidence type="ECO:0000313" key="7">
    <source>
        <dbReference type="Proteomes" id="UP000249873"/>
    </source>
</evidence>
<comment type="subcellular location">
    <subcellularLocation>
        <location evidence="1">Cell membrane</location>
    </subcellularLocation>
</comment>
<gene>
    <name evidence="6" type="ORF">DJ013_06855</name>
</gene>
<evidence type="ECO:0000256" key="5">
    <source>
        <dbReference type="SAM" id="SignalP"/>
    </source>
</evidence>
<dbReference type="Pfam" id="PF06977">
    <property type="entry name" value="SdiA-regulated"/>
    <property type="match status" value="1"/>
</dbReference>
<reference evidence="6 7" key="1">
    <citation type="submission" date="2018-05" db="EMBL/GenBank/DDBJ databases">
        <title>Complete genome sequence of Arcticibacterium luteifluviistationis SM1504T, a cytophagaceae bacterium isolated from Arctic surface seawater.</title>
        <authorList>
            <person name="Li Y."/>
            <person name="Qin Q.-L."/>
        </authorList>
    </citation>
    <scope>NUCLEOTIDE SEQUENCE [LARGE SCALE GENOMIC DNA]</scope>
    <source>
        <strain evidence="6 7">SM1504</strain>
    </source>
</reference>
<protein>
    <recommendedName>
        <fullName evidence="8">Phytase-like domain-containing protein</fullName>
    </recommendedName>
</protein>
<dbReference type="Proteomes" id="UP000249873">
    <property type="component" value="Chromosome"/>
</dbReference>
<name>A0A2Z4G9Y4_9BACT</name>
<dbReference type="GO" id="GO:0005886">
    <property type="term" value="C:plasma membrane"/>
    <property type="evidence" value="ECO:0007669"/>
    <property type="project" value="UniProtKB-SubCell"/>
</dbReference>
<evidence type="ECO:0000256" key="1">
    <source>
        <dbReference type="ARBA" id="ARBA00004236"/>
    </source>
</evidence>